<name>A0A4Y2VHJ6_ARAVE</name>
<accession>A0A4Y2VHJ6</accession>
<sequence>MIYRDYRTTSSDSLFALAGLDPVALVIAREAAFTNVISFGVSTHYFGRSWETPLRSYTPQSSSSCTIDGTFQKWVDEPSFSYLKSTLIEPHSTQEPTNSSQDMGRS</sequence>
<keyword evidence="2" id="KW-1185">Reference proteome</keyword>
<protein>
    <submittedName>
        <fullName evidence="1">Uncharacterized protein</fullName>
    </submittedName>
</protein>
<proteinExistence type="predicted"/>
<dbReference type="AlphaFoldDB" id="A0A4Y2VHJ6"/>
<evidence type="ECO:0000313" key="1">
    <source>
        <dbReference type="EMBL" id="GBO23948.1"/>
    </source>
</evidence>
<organism evidence="1 2">
    <name type="scientific">Araneus ventricosus</name>
    <name type="common">Orbweaver spider</name>
    <name type="synonym">Epeira ventricosa</name>
    <dbReference type="NCBI Taxonomy" id="182803"/>
    <lineage>
        <taxon>Eukaryota</taxon>
        <taxon>Metazoa</taxon>
        <taxon>Ecdysozoa</taxon>
        <taxon>Arthropoda</taxon>
        <taxon>Chelicerata</taxon>
        <taxon>Arachnida</taxon>
        <taxon>Araneae</taxon>
        <taxon>Araneomorphae</taxon>
        <taxon>Entelegynae</taxon>
        <taxon>Araneoidea</taxon>
        <taxon>Araneidae</taxon>
        <taxon>Araneus</taxon>
    </lineage>
</organism>
<comment type="caution">
    <text evidence="1">The sequence shown here is derived from an EMBL/GenBank/DDBJ whole genome shotgun (WGS) entry which is preliminary data.</text>
</comment>
<dbReference type="OrthoDB" id="411823at2759"/>
<dbReference type="Proteomes" id="UP000499080">
    <property type="component" value="Unassembled WGS sequence"/>
</dbReference>
<dbReference type="EMBL" id="BGPR01046963">
    <property type="protein sequence ID" value="GBO23948.1"/>
    <property type="molecule type" value="Genomic_DNA"/>
</dbReference>
<reference evidence="1 2" key="1">
    <citation type="journal article" date="2019" name="Sci. Rep.">
        <title>Orb-weaving spider Araneus ventricosus genome elucidates the spidroin gene catalogue.</title>
        <authorList>
            <person name="Kono N."/>
            <person name="Nakamura H."/>
            <person name="Ohtoshi R."/>
            <person name="Moran D.A.P."/>
            <person name="Shinohara A."/>
            <person name="Yoshida Y."/>
            <person name="Fujiwara M."/>
            <person name="Mori M."/>
            <person name="Tomita M."/>
            <person name="Arakawa K."/>
        </authorList>
    </citation>
    <scope>NUCLEOTIDE SEQUENCE [LARGE SCALE GENOMIC DNA]</scope>
</reference>
<gene>
    <name evidence="1" type="ORF">AVEN_93942_1</name>
</gene>
<evidence type="ECO:0000313" key="2">
    <source>
        <dbReference type="Proteomes" id="UP000499080"/>
    </source>
</evidence>